<reference evidence="1 2" key="1">
    <citation type="submission" date="2019-06" db="EMBL/GenBank/DDBJ databases">
        <title>Whole genome shotgun sequence of Cellulomonas gelida NBRC 3748.</title>
        <authorList>
            <person name="Hosoyama A."/>
            <person name="Uohara A."/>
            <person name="Ohji S."/>
            <person name="Ichikawa N."/>
        </authorList>
    </citation>
    <scope>NUCLEOTIDE SEQUENCE [LARGE SCALE GENOMIC DNA]</scope>
    <source>
        <strain evidence="1 2">NBRC 3748</strain>
    </source>
</reference>
<dbReference type="AlphaFoldDB" id="A0A4Y3KMD0"/>
<gene>
    <name evidence="1" type="ORF">CGE01nite_20570</name>
</gene>
<sequence>MTARGHAVLARTRRVRCGATLVGLGLGLVLAGCASQAEQARATDVCAQVEGLRDAAQAVRDLDPATVTADEARAALEALQAEAAQAVAAADGTARRDAATLREAVADLRATVVAAGPDALTTARPLVEDQLGAVLVAAETLRQDLAAPCEAG</sequence>
<protein>
    <submittedName>
        <fullName evidence="1">Uncharacterized protein</fullName>
    </submittedName>
</protein>
<dbReference type="PROSITE" id="PS51257">
    <property type="entry name" value="PROKAR_LIPOPROTEIN"/>
    <property type="match status" value="1"/>
</dbReference>
<evidence type="ECO:0000313" key="1">
    <source>
        <dbReference type="EMBL" id="GEA84806.1"/>
    </source>
</evidence>
<evidence type="ECO:0000313" key="2">
    <source>
        <dbReference type="Proteomes" id="UP000320461"/>
    </source>
</evidence>
<dbReference type="OrthoDB" id="4867399at2"/>
<dbReference type="RefSeq" id="WP_141370710.1">
    <property type="nucleotide sequence ID" value="NZ_BJLQ01000020.1"/>
</dbReference>
<name>A0A4Y3KMD0_9CELL</name>
<proteinExistence type="predicted"/>
<dbReference type="Proteomes" id="UP000320461">
    <property type="component" value="Unassembled WGS sequence"/>
</dbReference>
<organism evidence="1 2">
    <name type="scientific">Cellulomonas gelida</name>
    <dbReference type="NCBI Taxonomy" id="1712"/>
    <lineage>
        <taxon>Bacteria</taxon>
        <taxon>Bacillati</taxon>
        <taxon>Actinomycetota</taxon>
        <taxon>Actinomycetes</taxon>
        <taxon>Micrococcales</taxon>
        <taxon>Cellulomonadaceae</taxon>
        <taxon>Cellulomonas</taxon>
    </lineage>
</organism>
<comment type="caution">
    <text evidence="1">The sequence shown here is derived from an EMBL/GenBank/DDBJ whole genome shotgun (WGS) entry which is preliminary data.</text>
</comment>
<accession>A0A4Y3KMD0</accession>
<keyword evidence="2" id="KW-1185">Reference proteome</keyword>
<dbReference type="EMBL" id="BJLQ01000020">
    <property type="protein sequence ID" value="GEA84806.1"/>
    <property type="molecule type" value="Genomic_DNA"/>
</dbReference>